<dbReference type="PANTHER" id="PTHR13690">
    <property type="entry name" value="TRANSCRIPTION FACTOR POSF21-RELATED"/>
    <property type="match status" value="1"/>
</dbReference>
<dbReference type="FunFam" id="1.20.5.170:FF:000009">
    <property type="entry name" value="probable transcription factor PosF21"/>
    <property type="match status" value="1"/>
</dbReference>
<feature type="compositionally biased region" description="Low complexity" evidence="7">
    <location>
        <begin position="151"/>
        <end position="160"/>
    </location>
</feature>
<gene>
    <name evidence="9" type="ORF">KI387_035593</name>
</gene>
<dbReference type="AlphaFoldDB" id="A0AA38FN22"/>
<dbReference type="InterPro" id="IPR046347">
    <property type="entry name" value="bZIP_sf"/>
</dbReference>
<reference evidence="9 10" key="1">
    <citation type="journal article" date="2021" name="Nat. Plants">
        <title>The Taxus genome provides insights into paclitaxel biosynthesis.</title>
        <authorList>
            <person name="Xiong X."/>
            <person name="Gou J."/>
            <person name="Liao Q."/>
            <person name="Li Y."/>
            <person name="Zhou Q."/>
            <person name="Bi G."/>
            <person name="Li C."/>
            <person name="Du R."/>
            <person name="Wang X."/>
            <person name="Sun T."/>
            <person name="Guo L."/>
            <person name="Liang H."/>
            <person name="Lu P."/>
            <person name="Wu Y."/>
            <person name="Zhang Z."/>
            <person name="Ro D.K."/>
            <person name="Shang Y."/>
            <person name="Huang S."/>
            <person name="Yan J."/>
        </authorList>
    </citation>
    <scope>NUCLEOTIDE SEQUENCE [LARGE SCALE GENOMIC DNA]</scope>
    <source>
        <strain evidence="9">Ta-2019</strain>
    </source>
</reference>
<keyword evidence="3" id="KW-0238">DNA-binding</keyword>
<evidence type="ECO:0000256" key="6">
    <source>
        <dbReference type="SAM" id="Coils"/>
    </source>
</evidence>
<feature type="compositionally biased region" description="Low complexity" evidence="7">
    <location>
        <begin position="14"/>
        <end position="23"/>
    </location>
</feature>
<dbReference type="EMBL" id="JAHRHJ020000007">
    <property type="protein sequence ID" value="KAH9307682.1"/>
    <property type="molecule type" value="Genomic_DNA"/>
</dbReference>
<accession>A0AA38FN22</accession>
<evidence type="ECO:0000313" key="9">
    <source>
        <dbReference type="EMBL" id="KAH9307682.1"/>
    </source>
</evidence>
<evidence type="ECO:0000256" key="1">
    <source>
        <dbReference type="ARBA" id="ARBA00004123"/>
    </source>
</evidence>
<dbReference type="CDD" id="cd14703">
    <property type="entry name" value="bZIP_plant_RF2"/>
    <property type="match status" value="1"/>
</dbReference>
<evidence type="ECO:0000256" key="5">
    <source>
        <dbReference type="ARBA" id="ARBA00023242"/>
    </source>
</evidence>
<dbReference type="PANTHER" id="PTHR13690:SF80">
    <property type="entry name" value="BZIP TRANSCRIPTION FACTOR FAMILY PROTEIN-RELATED"/>
    <property type="match status" value="1"/>
</dbReference>
<sequence length="618" mass="68314">MDDSCSDLIQRLQSSSGTSSSSVPKDKSDLSAPNSNHIRVPIHTNSHNLTPGSKRQGIPPSHPHFPPSMPYSQPSFMQIPASWSMAQQNSQNQQHFNPNPVPSHSRSMSQPAFFSLDSLPPLSPSPYREPSTPSLSDPMSGDASMEEQEGNTPIPSNSSHNPPPLSPFSRRSPNQMSDSLPPRKGHRRVCSDIPFAFSGGSQSPSGDLQQGFVNSFERASLKGNTETDREKSRTQMVQAKMEWNRNRNQNMEGMGEKETEVGNDLYSAYVDVEKVNNMNRSRPLDKQMPDNSDDVQEDSGGSSVKEKSLKTGDQISSGDESDSEVNEINSMSRNNEAIGYEKKDGNKRSAGQGDNIQYLNRSRHSRSVSMDSVMSKMPSFGEDIKQGSPVQGQNARHSHSASMDGSMNFNLEFGNGEFSGAEMKKIMANEKLAEIAMADPKRAKRILANRQSAARSKERKMRYISELERKVQTLQTEATTLSAQLTLLQRDSVGLTSQNNELKFRLQAMEQQAQLRDALNDALGEEVQRLKLATGQLSNGQSTSLSQQMSMNSPFFQLQQQGPHLSMYQLQQQQQQQVKNTQQSSGKQTNQNEALQDTFTTFTGLTGSSSDLDSSNMN</sequence>
<proteinExistence type="predicted"/>
<dbReference type="Pfam" id="PF00170">
    <property type="entry name" value="bZIP_1"/>
    <property type="match status" value="1"/>
</dbReference>
<keyword evidence="6" id="KW-0175">Coiled coil</keyword>
<evidence type="ECO:0000256" key="4">
    <source>
        <dbReference type="ARBA" id="ARBA00023163"/>
    </source>
</evidence>
<dbReference type="InterPro" id="IPR004827">
    <property type="entry name" value="bZIP"/>
</dbReference>
<evidence type="ECO:0000256" key="7">
    <source>
        <dbReference type="SAM" id="MobiDB-lite"/>
    </source>
</evidence>
<protein>
    <recommendedName>
        <fullName evidence="8">BZIP domain-containing protein</fullName>
    </recommendedName>
</protein>
<feature type="coiled-coil region" evidence="6">
    <location>
        <begin position="457"/>
        <end position="491"/>
    </location>
</feature>
<comment type="caution">
    <text evidence="9">The sequence shown here is derived from an EMBL/GenBank/DDBJ whole genome shotgun (WGS) entry which is preliminary data.</text>
</comment>
<organism evidence="9 10">
    <name type="scientific">Taxus chinensis</name>
    <name type="common">Chinese yew</name>
    <name type="synonym">Taxus wallichiana var. chinensis</name>
    <dbReference type="NCBI Taxonomy" id="29808"/>
    <lineage>
        <taxon>Eukaryota</taxon>
        <taxon>Viridiplantae</taxon>
        <taxon>Streptophyta</taxon>
        <taxon>Embryophyta</taxon>
        <taxon>Tracheophyta</taxon>
        <taxon>Spermatophyta</taxon>
        <taxon>Pinopsida</taxon>
        <taxon>Pinidae</taxon>
        <taxon>Conifers II</taxon>
        <taxon>Cupressales</taxon>
        <taxon>Taxaceae</taxon>
        <taxon>Taxus</taxon>
    </lineage>
</organism>
<feature type="compositionally biased region" description="Polar residues" evidence="7">
    <location>
        <begin position="32"/>
        <end position="53"/>
    </location>
</feature>
<evidence type="ECO:0000256" key="2">
    <source>
        <dbReference type="ARBA" id="ARBA00023015"/>
    </source>
</evidence>
<dbReference type="GO" id="GO:0005634">
    <property type="term" value="C:nucleus"/>
    <property type="evidence" value="ECO:0007669"/>
    <property type="project" value="UniProtKB-SubCell"/>
</dbReference>
<feature type="compositionally biased region" description="Pro residues" evidence="7">
    <location>
        <begin position="60"/>
        <end position="69"/>
    </location>
</feature>
<dbReference type="InterPro" id="IPR044759">
    <property type="entry name" value="bZIP_RF2"/>
</dbReference>
<feature type="compositionally biased region" description="Polar residues" evidence="7">
    <location>
        <begin position="84"/>
        <end position="112"/>
    </location>
</feature>
<dbReference type="Proteomes" id="UP000824469">
    <property type="component" value="Unassembled WGS sequence"/>
</dbReference>
<dbReference type="SUPFAM" id="SSF57959">
    <property type="entry name" value="Leucine zipper domain"/>
    <property type="match status" value="1"/>
</dbReference>
<dbReference type="SMART" id="SM00338">
    <property type="entry name" value="BRLZ"/>
    <property type="match status" value="1"/>
</dbReference>
<evidence type="ECO:0000256" key="3">
    <source>
        <dbReference type="ARBA" id="ARBA00023125"/>
    </source>
</evidence>
<feature type="domain" description="BZIP" evidence="8">
    <location>
        <begin position="439"/>
        <end position="502"/>
    </location>
</feature>
<comment type="subcellular location">
    <subcellularLocation>
        <location evidence="1">Nucleus</location>
    </subcellularLocation>
</comment>
<name>A0AA38FN22_TAXCH</name>
<dbReference type="Gene3D" id="1.20.5.170">
    <property type="match status" value="1"/>
</dbReference>
<evidence type="ECO:0000313" key="10">
    <source>
        <dbReference type="Proteomes" id="UP000824469"/>
    </source>
</evidence>
<dbReference type="PROSITE" id="PS50217">
    <property type="entry name" value="BZIP"/>
    <property type="match status" value="1"/>
</dbReference>
<keyword evidence="5" id="KW-0539">Nucleus</keyword>
<evidence type="ECO:0000259" key="8">
    <source>
        <dbReference type="PROSITE" id="PS50217"/>
    </source>
</evidence>
<keyword evidence="4" id="KW-0804">Transcription</keyword>
<feature type="compositionally biased region" description="Polar residues" evidence="7">
    <location>
        <begin position="199"/>
        <end position="213"/>
    </location>
</feature>
<keyword evidence="10" id="KW-1185">Reference proteome</keyword>
<dbReference type="GO" id="GO:0003677">
    <property type="term" value="F:DNA binding"/>
    <property type="evidence" value="ECO:0007669"/>
    <property type="project" value="UniProtKB-KW"/>
</dbReference>
<feature type="region of interest" description="Disordered" evidence="7">
    <location>
        <begin position="276"/>
        <end position="369"/>
    </location>
</feature>
<feature type="region of interest" description="Disordered" evidence="7">
    <location>
        <begin position="1"/>
        <end position="260"/>
    </location>
</feature>
<dbReference type="OMA" id="MVSACID"/>
<keyword evidence="2" id="KW-0805">Transcription regulation</keyword>
<feature type="compositionally biased region" description="Polar residues" evidence="7">
    <location>
        <begin position="326"/>
        <end position="335"/>
    </location>
</feature>
<dbReference type="GO" id="GO:0003700">
    <property type="term" value="F:DNA-binding transcription factor activity"/>
    <property type="evidence" value="ECO:0007669"/>
    <property type="project" value="InterPro"/>
</dbReference>